<dbReference type="InterPro" id="IPR001196">
    <property type="entry name" value="Ribosomal_uL15_CS"/>
</dbReference>
<dbReference type="InterPro" id="IPR036227">
    <property type="entry name" value="Ribosomal_uL15/eL18_sf"/>
</dbReference>
<dbReference type="GO" id="GO:0005840">
    <property type="term" value="C:ribosome"/>
    <property type="evidence" value="ECO:0007669"/>
    <property type="project" value="UniProtKB-KW"/>
</dbReference>
<keyword evidence="7" id="KW-1133">Transmembrane helix</keyword>
<accession>A0A9D2D5Y1</accession>
<feature type="compositionally biased region" description="Low complexity" evidence="6">
    <location>
        <begin position="2624"/>
        <end position="2637"/>
    </location>
</feature>
<evidence type="ECO:0000256" key="2">
    <source>
        <dbReference type="ARBA" id="ARBA00023274"/>
    </source>
</evidence>
<dbReference type="GO" id="GO:1990904">
    <property type="term" value="C:ribonucleoprotein complex"/>
    <property type="evidence" value="ECO:0007669"/>
    <property type="project" value="UniProtKB-KW"/>
</dbReference>
<protein>
    <recommendedName>
        <fullName evidence="3 5">50S ribosomal protein L15</fullName>
    </recommendedName>
</protein>
<feature type="region of interest" description="Disordered" evidence="6">
    <location>
        <begin position="2235"/>
        <end position="2278"/>
    </location>
</feature>
<comment type="caution">
    <text evidence="10">The sequence shown here is derived from an EMBL/GenBank/DDBJ whole genome shotgun (WGS) entry which is preliminary data.</text>
</comment>
<dbReference type="SUPFAM" id="SSF52080">
    <property type="entry name" value="Ribosomal proteins L15p and L18e"/>
    <property type="match status" value="1"/>
</dbReference>
<feature type="compositionally biased region" description="Acidic residues" evidence="6">
    <location>
        <begin position="2015"/>
        <end position="2037"/>
    </location>
</feature>
<dbReference type="Gene3D" id="3.100.10.10">
    <property type="match status" value="1"/>
</dbReference>
<feature type="transmembrane region" description="Helical" evidence="7">
    <location>
        <begin position="1964"/>
        <end position="1983"/>
    </location>
</feature>
<feature type="compositionally biased region" description="Acidic residues" evidence="6">
    <location>
        <begin position="2238"/>
        <end position="2278"/>
    </location>
</feature>
<feature type="transmembrane region" description="Helical" evidence="7">
    <location>
        <begin position="1866"/>
        <end position="1889"/>
    </location>
</feature>
<comment type="similarity">
    <text evidence="4">Belongs to the universal ribosomal protein uL15 family.</text>
</comment>
<keyword evidence="7" id="KW-0812">Transmembrane</keyword>
<reference evidence="10" key="2">
    <citation type="submission" date="2021-04" db="EMBL/GenBank/DDBJ databases">
        <authorList>
            <person name="Gilroy R."/>
        </authorList>
    </citation>
    <scope>NUCLEOTIDE SEQUENCE</scope>
    <source>
        <strain evidence="10">CHK192-19661</strain>
    </source>
</reference>
<feature type="compositionally biased region" description="Gly residues" evidence="6">
    <location>
        <begin position="1904"/>
        <end position="1914"/>
    </location>
</feature>
<keyword evidence="1 4" id="KW-0689">Ribosomal protein</keyword>
<organism evidence="10 11">
    <name type="scientific">Candidatus Borkfalkia avicola</name>
    <dbReference type="NCBI Taxonomy" id="2838503"/>
    <lineage>
        <taxon>Bacteria</taxon>
        <taxon>Bacillati</taxon>
        <taxon>Bacillota</taxon>
        <taxon>Clostridia</taxon>
        <taxon>Christensenellales</taxon>
        <taxon>Christensenellaceae</taxon>
        <taxon>Candidatus Borkfalkia</taxon>
    </lineage>
</organism>
<evidence type="ECO:0000259" key="8">
    <source>
        <dbReference type="Pfam" id="PF00828"/>
    </source>
</evidence>
<feature type="domain" description="Large ribosomal subunit protein uL15/eL18" evidence="8">
    <location>
        <begin position="2651"/>
        <end position="2718"/>
    </location>
</feature>
<dbReference type="InterPro" id="IPR021131">
    <property type="entry name" value="Ribosomal_uL15/eL18"/>
</dbReference>
<dbReference type="Proteomes" id="UP000824025">
    <property type="component" value="Unassembled WGS sequence"/>
</dbReference>
<dbReference type="Pfam" id="PF18676">
    <property type="entry name" value="MBG_2"/>
    <property type="match status" value="1"/>
</dbReference>
<name>A0A9D2D5Y1_9FIRM</name>
<feature type="region of interest" description="Disordered" evidence="6">
    <location>
        <begin position="1993"/>
        <end position="2039"/>
    </location>
</feature>
<gene>
    <name evidence="10" type="ORF">H9726_01895</name>
</gene>
<reference evidence="10" key="1">
    <citation type="journal article" date="2021" name="PeerJ">
        <title>Extensive microbial diversity within the chicken gut microbiome revealed by metagenomics and culture.</title>
        <authorList>
            <person name="Gilroy R."/>
            <person name="Ravi A."/>
            <person name="Getino M."/>
            <person name="Pursley I."/>
            <person name="Horton D.L."/>
            <person name="Alikhan N.F."/>
            <person name="Baker D."/>
            <person name="Gharbi K."/>
            <person name="Hall N."/>
            <person name="Watson M."/>
            <person name="Adriaenssens E.M."/>
            <person name="Foster-Nyarko E."/>
            <person name="Jarju S."/>
            <person name="Secka A."/>
            <person name="Antonio M."/>
            <person name="Oren A."/>
            <person name="Chaudhuri R.R."/>
            <person name="La Ragione R."/>
            <person name="Hildebrand F."/>
            <person name="Pallen M.J."/>
        </authorList>
    </citation>
    <scope>NUCLEOTIDE SEQUENCE</scope>
    <source>
        <strain evidence="10">CHK192-19661</strain>
    </source>
</reference>
<evidence type="ECO:0000256" key="1">
    <source>
        <dbReference type="ARBA" id="ARBA00022980"/>
    </source>
</evidence>
<proteinExistence type="inferred from homology"/>
<evidence type="ECO:0000256" key="6">
    <source>
        <dbReference type="SAM" id="MobiDB-lite"/>
    </source>
</evidence>
<dbReference type="GO" id="GO:0006412">
    <property type="term" value="P:translation"/>
    <property type="evidence" value="ECO:0007669"/>
    <property type="project" value="InterPro"/>
</dbReference>
<evidence type="ECO:0000313" key="11">
    <source>
        <dbReference type="Proteomes" id="UP000824025"/>
    </source>
</evidence>
<evidence type="ECO:0000256" key="7">
    <source>
        <dbReference type="SAM" id="Phobius"/>
    </source>
</evidence>
<dbReference type="Pfam" id="PF00828">
    <property type="entry name" value="Ribosomal_L27A"/>
    <property type="match status" value="1"/>
</dbReference>
<feature type="region of interest" description="Disordered" evidence="6">
    <location>
        <begin position="2322"/>
        <end position="2346"/>
    </location>
</feature>
<sequence length="2729" mass="293098">MLGQTYEDGAATVSIVWSSQENFTYNGENQQGSVYAEYTPLGAGAPVRLVLDDVDFTDYLATGYTFTVTDFGESDAAAGDYALPEEGLRRHTYFIDRRAVTIAAADGTGTYGNAPAGLTWKYTGDSDGDASLQFVKSDNIKFTVLTDADSTSNVDGYPTWISAVASGSDRLFNYTVNTIDGSILASGDIEAFFASARGTFTVTQRTLEVTVTASGVTYTGAPYSEHDPSPLSVTSDAVNNDALEWVYTYWKEGEDGFASMGAGVVPADAGTYYVVVTFAEADPLFASNKNGNYSFGSARSDEFIISVAQITIEQKEGFAVEYDGQPHYFRTDGVHQGEAKLFARTWGEGNTPQWLFSIEPGEEGKGDFSEGNTIVSLTDVKDWNGAEEGVYTVYFMVTATNHAPAYDTFEVTIERAPNSWKQEYSHAGWEYKGEKVGDDYPFLTPSRDALAAFGDVKYTYYTDEACLDQIESPATFFNAATPAGTYYVKASVPDTEDNYAGIEGVYKIVVTKHLLDITWQYPSIALNDEEKTENLIRGYNPLLMRLNDATPGLDFDEARGAAAKPGEIGDYYVNIELIDPANYAWSRPLANPNLCRITFSVNTDVNNVTVTVTGGGWTYGDAVTFAVYEGTADGSATIVVVADSLLNDSPESVSYTYAYWREGAYSDLSFTMSARPTNAGRYVVRAFVQGETGYGANAGYADFTIDPKEVKKPVQGSNWSFTYERGTARTYTPERFFGEIELDDTSLGTVALMTISGNRAINAGDYTASVSLADPLNFVWANEGGTDPVELPWKIDKQTLTLPTLGSGGTQKVSSVYGTAGLADRGFDYQVLRGFNDLTMGISEMTAGYRVVDGDPAMTAEGVGTYSFKLYLKDANNYRWADDASDVTLVWEVTKATYDMSGVQFGQAEYTYTYNGQLRYPTYSGALPEGLDGYVISAQYSGGATHVSDGRQTVTVTFTTASPNYVFENSTRSTQITATVSITPLGITNVRWTEQKHFTFNGEDQSASVLARYEAIDGRMVPLALEEVAFTDYREGGYTFTVAGFAAGDSGSGDYALGVAEGASETYFIDKMQVTVAVGDQSAVYTGQAAQLSSEAGSDYLVAADNADVTDFALENDWNGISLVIEEEAVNARTYAITLAAGYNDALTNFTVTDVVPGEFIVTPAPITVNKITVPESIVYGSVSGASAASVAAEDVEGIVSGVDTFAEDVLPYLVFTYAGTANDGTPYSDTQVSADMKAGSYTVTVTMAEGGNYYIASPVSEGYVVARMQLRTDVFSAAGAVYDGTPHTAKVACTEEGYAGLYTFAEVTETEAGSYEVAVTLTADAYNNYRWENSSTDTFTLVWSIERATAEEAVFGAFTSEDLNITNWGAASGGVSVENAPQFWFVTNEGEKMAVSGYEWSADGALWTNEAPTAAGSYYVRAYAEGTENYDTLYSGAVAFVIGQGTYDMRGVTFADGTFVYDGSVRSLAVTGELPVGADGIAVTFTVSEGSADVVERKAVQAVFTSHSSNYVFEGGESTYTLTAYLTVTAHGVQVVWEIPEYTYDGTVQHSAAEPTIKAYYTDVSGEKVYLTVGESEDGEFRNWREGGYTFTVTDDDANYLLSDAQAVVMMNKAAITVTAEDKQSVYGEAEAALTYVLEGETYGQNVTVTLSREAGTDAGTYAVTAQVSGAENFDVTLVPGTYTITKASIAPSVTLAGWTYGSTANVPEVSGAFGGEVSYLYSGTSNGGTVWNSSTAPVEAGNYTLTVTVAESQNRLGGSASVQFTVSRMKLAAPTLGEGGESSRTEDFAREIMTLPLTGFDPVTMGVSGIAVSVNGSNVAIVATSVGTRTAHIYLKDTNNYEWATGGTDELLLTWVLEEPVDSMIWLIATLGGLFVVELILLAVALVRRKKSGGTPAPEGAPAGGPSGGDAPAGGEEEPAAEEPAAAETPAEEGGEGDARLNALAFAPLALLAVPVGQMGAIIALGIACAALAVADIVLFVKKKKPADAAEEPAAEALPEPAEEPAPAPVEEPVAEEPAAEEPVAEEPAAEEPVAEEPVAAEPAVLPVILPVGEEDEDEWREGQEFSRYNFSFRARLIQSGPEVQSFFGRIMDEINAHEGVKTSTSWRQMRVYKGRKTYALILFKGKTLCVAYALDPAEFAETKYHGQDMSEVRRFEKTPMLLKVFSERKAGYACRLFAEMFSRDGIARGELVETDFSLPYESTRALIERGLVKVMSGDLPEDEPAPVLAAPAEEPVAEEPATEEPVTEEVAAEEPVAEEPAAEEPAAEEPVAEEPVAEEIAAAEEPAAEEPAAEEPVAEEIAAAEDGEEDDLAILPFPDETEEEDEEEEPEEDEASAESEEEDVLEIIPAAAQDADWREGKVFVRYNFSFRARLIQSSPDVQRHYGEIMDEINAYDGVKTSISWRQMRVYKGRKTYALILFKGKKLCVAYALDPAEFAETKYRGQDMSEVRRFAKTPMLLKVFSDRKSRYARWLLAEMFSRDGIARGEAVRTGFLLPYRSTAELIEDGLVKVMSSGEAEQPSQVEQADIAALIRDRITLHEAQSAMTDEAAAALIEDVEEGAEEPAAEEPAPAKAPAAEPAPEKPAAAEDGQLPAEEEKQPSAEAEEQDAAEERKSEEVQVRAVPQAPAKPAPVSRAPQQPGGKKGIVNIDSLSRAFAPGDVVTVAAMQQRKLLKPGVGIVKVLARGALDKPLIVEAHDFSLDAVKMILLTGGKVHRLHRSGGKEQ</sequence>
<feature type="region of interest" description="Disordered" evidence="6">
    <location>
        <begin position="1895"/>
        <end position="1938"/>
    </location>
</feature>
<feature type="region of interest" description="Disordered" evidence="6">
    <location>
        <begin position="2563"/>
        <end position="2650"/>
    </location>
</feature>
<feature type="domain" description="MBG" evidence="9">
    <location>
        <begin position="1617"/>
        <end position="1685"/>
    </location>
</feature>
<evidence type="ECO:0000256" key="4">
    <source>
        <dbReference type="RuleBase" id="RU003888"/>
    </source>
</evidence>
<dbReference type="GO" id="GO:0003735">
    <property type="term" value="F:structural constituent of ribosome"/>
    <property type="evidence" value="ECO:0007669"/>
    <property type="project" value="InterPro"/>
</dbReference>
<evidence type="ECO:0000256" key="3">
    <source>
        <dbReference type="ARBA" id="ARBA00035497"/>
    </source>
</evidence>
<feature type="compositionally biased region" description="Low complexity" evidence="6">
    <location>
        <begin position="2571"/>
        <end position="2592"/>
    </location>
</feature>
<keyword evidence="7" id="KW-0472">Membrane</keyword>
<dbReference type="InterPro" id="IPR041286">
    <property type="entry name" value="MBG_2"/>
</dbReference>
<dbReference type="EMBL" id="DXCF01000006">
    <property type="protein sequence ID" value="HIZ09218.1"/>
    <property type="molecule type" value="Genomic_DNA"/>
</dbReference>
<keyword evidence="2 4" id="KW-0687">Ribonucleoprotein</keyword>
<evidence type="ECO:0000259" key="9">
    <source>
        <dbReference type="Pfam" id="PF18676"/>
    </source>
</evidence>
<evidence type="ECO:0000313" key="10">
    <source>
        <dbReference type="EMBL" id="HIZ09218.1"/>
    </source>
</evidence>
<evidence type="ECO:0000256" key="5">
    <source>
        <dbReference type="RuleBase" id="RU003889"/>
    </source>
</evidence>
<feature type="compositionally biased region" description="Basic and acidic residues" evidence="6">
    <location>
        <begin position="2614"/>
        <end position="2623"/>
    </location>
</feature>
<dbReference type="PROSITE" id="PS00475">
    <property type="entry name" value="RIBOSOMAL_L15"/>
    <property type="match status" value="1"/>
</dbReference>